<sequence length="203" mass="22929">MDFHGGKSNDFYGILGLKKECSEAEIKCAYRKLAMRWHPDRCLASGDSKNVEEANKKFQALQEAYSVLSDANKRLLYDVGMHDDDDDENGMADFLSEMATMMRQTKPNENIETSFEELKDLFEEMFENDIKSFDSSSETKSFTTCPTFFSSYGENMSTNKRGSSAMSTTTVEDHSTFTFSVQGFCVGTNNMEDIKRGGGARER</sequence>
<gene>
    <name evidence="2" type="ORF">QVD17_26056</name>
</gene>
<dbReference type="PRINTS" id="PR00625">
    <property type="entry name" value="JDOMAIN"/>
</dbReference>
<dbReference type="InterPro" id="IPR018253">
    <property type="entry name" value="DnaJ_domain_CS"/>
</dbReference>
<dbReference type="AlphaFoldDB" id="A0AAD8KA71"/>
<reference evidence="2" key="1">
    <citation type="journal article" date="2023" name="bioRxiv">
        <title>Improved chromosome-level genome assembly for marigold (Tagetes erecta).</title>
        <authorList>
            <person name="Jiang F."/>
            <person name="Yuan L."/>
            <person name="Wang S."/>
            <person name="Wang H."/>
            <person name="Xu D."/>
            <person name="Wang A."/>
            <person name="Fan W."/>
        </authorList>
    </citation>
    <scope>NUCLEOTIDE SEQUENCE</scope>
    <source>
        <strain evidence="2">WSJ</strain>
        <tissue evidence="2">Leaf</tissue>
    </source>
</reference>
<dbReference type="EMBL" id="JAUHHV010000007">
    <property type="protein sequence ID" value="KAK1416937.1"/>
    <property type="molecule type" value="Genomic_DNA"/>
</dbReference>
<keyword evidence="3" id="KW-1185">Reference proteome</keyword>
<evidence type="ECO:0000259" key="1">
    <source>
        <dbReference type="PROSITE" id="PS50076"/>
    </source>
</evidence>
<dbReference type="Proteomes" id="UP001229421">
    <property type="component" value="Unassembled WGS sequence"/>
</dbReference>
<dbReference type="PROSITE" id="PS50076">
    <property type="entry name" value="DNAJ_2"/>
    <property type="match status" value="1"/>
</dbReference>
<organism evidence="2 3">
    <name type="scientific">Tagetes erecta</name>
    <name type="common">African marigold</name>
    <dbReference type="NCBI Taxonomy" id="13708"/>
    <lineage>
        <taxon>Eukaryota</taxon>
        <taxon>Viridiplantae</taxon>
        <taxon>Streptophyta</taxon>
        <taxon>Embryophyta</taxon>
        <taxon>Tracheophyta</taxon>
        <taxon>Spermatophyta</taxon>
        <taxon>Magnoliopsida</taxon>
        <taxon>eudicotyledons</taxon>
        <taxon>Gunneridae</taxon>
        <taxon>Pentapetalae</taxon>
        <taxon>asterids</taxon>
        <taxon>campanulids</taxon>
        <taxon>Asterales</taxon>
        <taxon>Asteraceae</taxon>
        <taxon>Asteroideae</taxon>
        <taxon>Heliantheae alliance</taxon>
        <taxon>Tageteae</taxon>
        <taxon>Tagetes</taxon>
    </lineage>
</organism>
<dbReference type="InterPro" id="IPR001623">
    <property type="entry name" value="DnaJ_domain"/>
</dbReference>
<comment type="caution">
    <text evidence="2">The sequence shown here is derived from an EMBL/GenBank/DDBJ whole genome shotgun (WGS) entry which is preliminary data.</text>
</comment>
<dbReference type="SUPFAM" id="SSF46565">
    <property type="entry name" value="Chaperone J-domain"/>
    <property type="match status" value="1"/>
</dbReference>
<dbReference type="PROSITE" id="PS00636">
    <property type="entry name" value="DNAJ_1"/>
    <property type="match status" value="1"/>
</dbReference>
<feature type="domain" description="J" evidence="1">
    <location>
        <begin position="10"/>
        <end position="81"/>
    </location>
</feature>
<dbReference type="PANTHER" id="PTHR44743:SF5">
    <property type="entry name" value="CHAPERONE DNAJ-DOMAIN SUPERFAMILY PROTEIN"/>
    <property type="match status" value="1"/>
</dbReference>
<dbReference type="Gene3D" id="1.10.287.110">
    <property type="entry name" value="DnaJ domain"/>
    <property type="match status" value="1"/>
</dbReference>
<dbReference type="InterPro" id="IPR036869">
    <property type="entry name" value="J_dom_sf"/>
</dbReference>
<protein>
    <recommendedName>
        <fullName evidence="1">J domain-containing protein</fullName>
    </recommendedName>
</protein>
<dbReference type="SMART" id="SM00271">
    <property type="entry name" value="DnaJ"/>
    <property type="match status" value="1"/>
</dbReference>
<name>A0AAD8KA71_TARER</name>
<evidence type="ECO:0000313" key="3">
    <source>
        <dbReference type="Proteomes" id="UP001229421"/>
    </source>
</evidence>
<evidence type="ECO:0000313" key="2">
    <source>
        <dbReference type="EMBL" id="KAK1416937.1"/>
    </source>
</evidence>
<dbReference type="CDD" id="cd06257">
    <property type="entry name" value="DnaJ"/>
    <property type="match status" value="1"/>
</dbReference>
<dbReference type="PANTHER" id="PTHR44743">
    <property type="entry name" value="PUTATIVE, EXPRESSED-RELATED"/>
    <property type="match status" value="1"/>
</dbReference>
<dbReference type="Pfam" id="PF00226">
    <property type="entry name" value="DnaJ"/>
    <property type="match status" value="1"/>
</dbReference>
<proteinExistence type="predicted"/>
<accession>A0AAD8KA71</accession>